<sequence length="323" mass="35500">MESMGVSVGAGAGTRKKIAVIAPAYNESECVEELARQLAAVFDSEPAYDFEAIIVENGSSDDTMDKLLAIRAADPRFKILQLARNFRMDGGLTAGLNVVDADAVVLMTADLQDPPEFIPEMIRAWEQGYENVYGVVTERGGVGPVRRMNSQLFYWLAGRLTDDRITSNASDFRLVDRKVYEAVRSMDERNRFVRGLFSWVGFKSIGLPMKRAPRFAGESKAYTFKVMDLAGKGILAHSYVPLRLITLTGFLLSAIAAIAVLVLAVRFVFYGVPFPGFGSLVGLMLVGFGVVTLLLGVVGEYLALIYEEVKQRPNFVVTRKVGM</sequence>
<dbReference type="PANTHER" id="PTHR48090:SF1">
    <property type="entry name" value="PROPHAGE BACTOPRENOL GLUCOSYL TRANSFERASE HOMOLOG"/>
    <property type="match status" value="1"/>
</dbReference>
<dbReference type="SUPFAM" id="SSF53448">
    <property type="entry name" value="Nucleotide-diphospho-sugar transferases"/>
    <property type="match status" value="1"/>
</dbReference>
<feature type="transmembrane region" description="Helical" evidence="8">
    <location>
        <begin position="281"/>
        <end position="304"/>
    </location>
</feature>
<reference evidence="11" key="1">
    <citation type="submission" date="2018-02" db="EMBL/GenBank/DDBJ databases">
        <authorList>
            <person name="Seth-Smith MB H."/>
            <person name="Seth-Smith H."/>
        </authorList>
    </citation>
    <scope>NUCLEOTIDE SEQUENCE [LARGE SCALE GENOMIC DNA]</scope>
</reference>
<dbReference type="Gene3D" id="3.90.550.10">
    <property type="entry name" value="Spore Coat Polysaccharide Biosynthesis Protein SpsA, Chain A"/>
    <property type="match status" value="1"/>
</dbReference>
<evidence type="ECO:0000256" key="7">
    <source>
        <dbReference type="ARBA" id="ARBA00023136"/>
    </source>
</evidence>
<name>A0A447GDV0_9MYCO</name>
<feature type="transmembrane region" description="Helical" evidence="8">
    <location>
        <begin position="244"/>
        <end position="269"/>
    </location>
</feature>
<gene>
    <name evidence="10" type="primary">yfdH</name>
    <name evidence="10" type="ORF">MB901379_02166</name>
</gene>
<evidence type="ECO:0000256" key="5">
    <source>
        <dbReference type="ARBA" id="ARBA00022692"/>
    </source>
</evidence>
<dbReference type="AlphaFoldDB" id="A0A447GDV0"/>
<evidence type="ECO:0000256" key="4">
    <source>
        <dbReference type="ARBA" id="ARBA00022679"/>
    </source>
</evidence>
<dbReference type="InterPro" id="IPR029044">
    <property type="entry name" value="Nucleotide-diphossugar_trans"/>
</dbReference>
<dbReference type="Pfam" id="PF00535">
    <property type="entry name" value="Glycos_transf_2"/>
    <property type="match status" value="1"/>
</dbReference>
<comment type="subcellular location">
    <subcellularLocation>
        <location evidence="1">Membrane</location>
        <topology evidence="1">Multi-pass membrane protein</topology>
    </subcellularLocation>
</comment>
<protein>
    <recommendedName>
        <fullName evidence="9">Glycosyltransferase 2-like domain-containing protein</fullName>
    </recommendedName>
</protein>
<evidence type="ECO:0000313" key="10">
    <source>
        <dbReference type="EMBL" id="VDM88604.1"/>
    </source>
</evidence>
<evidence type="ECO:0000259" key="9">
    <source>
        <dbReference type="Pfam" id="PF00535"/>
    </source>
</evidence>
<dbReference type="InterPro" id="IPR050256">
    <property type="entry name" value="Glycosyltransferase_2"/>
</dbReference>
<dbReference type="GO" id="GO:0016757">
    <property type="term" value="F:glycosyltransferase activity"/>
    <property type="evidence" value="ECO:0007669"/>
    <property type="project" value="UniProtKB-KW"/>
</dbReference>
<keyword evidence="4" id="KW-0808">Transferase</keyword>
<dbReference type="GO" id="GO:0005886">
    <property type="term" value="C:plasma membrane"/>
    <property type="evidence" value="ECO:0007669"/>
    <property type="project" value="TreeGrafter"/>
</dbReference>
<dbReference type="CDD" id="cd04187">
    <property type="entry name" value="DPM1_like_bac"/>
    <property type="match status" value="1"/>
</dbReference>
<keyword evidence="3" id="KW-0328">Glycosyltransferase</keyword>
<keyword evidence="5 8" id="KW-0812">Transmembrane</keyword>
<evidence type="ECO:0000256" key="6">
    <source>
        <dbReference type="ARBA" id="ARBA00022989"/>
    </source>
</evidence>
<keyword evidence="6 8" id="KW-1133">Transmembrane helix</keyword>
<proteinExistence type="inferred from homology"/>
<accession>A0A447GDV0</accession>
<dbReference type="PANTHER" id="PTHR48090">
    <property type="entry name" value="UNDECAPRENYL-PHOSPHATE 4-DEOXY-4-FORMAMIDO-L-ARABINOSE TRANSFERASE-RELATED"/>
    <property type="match status" value="1"/>
</dbReference>
<evidence type="ECO:0000313" key="11">
    <source>
        <dbReference type="Proteomes" id="UP000269998"/>
    </source>
</evidence>
<comment type="similarity">
    <text evidence="2">Belongs to the glycosyltransferase 2 family.</text>
</comment>
<dbReference type="Proteomes" id="UP000269998">
    <property type="component" value="Chromosome"/>
</dbReference>
<evidence type="ECO:0000256" key="3">
    <source>
        <dbReference type="ARBA" id="ARBA00022676"/>
    </source>
</evidence>
<evidence type="ECO:0000256" key="8">
    <source>
        <dbReference type="SAM" id="Phobius"/>
    </source>
</evidence>
<keyword evidence="7 8" id="KW-0472">Membrane</keyword>
<keyword evidence="11" id="KW-1185">Reference proteome</keyword>
<evidence type="ECO:0000256" key="1">
    <source>
        <dbReference type="ARBA" id="ARBA00004141"/>
    </source>
</evidence>
<dbReference type="KEGG" id="mbai:MB901379_02166"/>
<dbReference type="EMBL" id="LR130759">
    <property type="protein sequence ID" value="VDM88604.1"/>
    <property type="molecule type" value="Genomic_DNA"/>
</dbReference>
<dbReference type="InterPro" id="IPR001173">
    <property type="entry name" value="Glyco_trans_2-like"/>
</dbReference>
<feature type="domain" description="Glycosyltransferase 2-like" evidence="9">
    <location>
        <begin position="20"/>
        <end position="182"/>
    </location>
</feature>
<evidence type="ECO:0000256" key="2">
    <source>
        <dbReference type="ARBA" id="ARBA00006739"/>
    </source>
</evidence>
<organism evidence="10 11">
    <name type="scientific">Mycobacterium basiliense</name>
    <dbReference type="NCBI Taxonomy" id="2094119"/>
    <lineage>
        <taxon>Bacteria</taxon>
        <taxon>Bacillati</taxon>
        <taxon>Actinomycetota</taxon>
        <taxon>Actinomycetes</taxon>
        <taxon>Mycobacteriales</taxon>
        <taxon>Mycobacteriaceae</taxon>
        <taxon>Mycobacterium</taxon>
    </lineage>
</organism>